<gene>
    <name evidence="2" type="ORF">SAMN02982985_00617</name>
</gene>
<dbReference type="InterPro" id="IPR037522">
    <property type="entry name" value="HD_GYP_dom"/>
</dbReference>
<dbReference type="EMBL" id="FOTW01000005">
    <property type="protein sequence ID" value="SFL54714.1"/>
    <property type="molecule type" value="Genomic_DNA"/>
</dbReference>
<keyword evidence="3" id="KW-1185">Reference proteome</keyword>
<dbReference type="PANTHER" id="PTHR43155:SF2">
    <property type="entry name" value="CYCLIC DI-GMP PHOSPHODIESTERASE PA4108"/>
    <property type="match status" value="1"/>
</dbReference>
<name>A0A1I4IK91_9BURK</name>
<reference evidence="2 3" key="1">
    <citation type="submission" date="2016-10" db="EMBL/GenBank/DDBJ databases">
        <authorList>
            <person name="de Groot N.N."/>
        </authorList>
    </citation>
    <scope>NUCLEOTIDE SEQUENCE [LARGE SCALE GENOMIC DNA]</scope>
    <source>
        <strain evidence="2 3">ATCC 43154</strain>
    </source>
</reference>
<dbReference type="SUPFAM" id="SSF109604">
    <property type="entry name" value="HD-domain/PDEase-like"/>
    <property type="match status" value="1"/>
</dbReference>
<dbReference type="STRING" id="758825.SAMN02982985_00617"/>
<organism evidence="2 3">
    <name type="scientific">Rugamonas rubra</name>
    <dbReference type="NCBI Taxonomy" id="758825"/>
    <lineage>
        <taxon>Bacteria</taxon>
        <taxon>Pseudomonadati</taxon>
        <taxon>Pseudomonadota</taxon>
        <taxon>Betaproteobacteria</taxon>
        <taxon>Burkholderiales</taxon>
        <taxon>Oxalobacteraceae</taxon>
        <taxon>Telluria group</taxon>
        <taxon>Rugamonas</taxon>
    </lineage>
</organism>
<protein>
    <submittedName>
        <fullName evidence="2">HD-GYP domain, c-di-GMP phosphodiesterase class II (Or its inactivated variant)</fullName>
    </submittedName>
</protein>
<dbReference type="PROSITE" id="PS51832">
    <property type="entry name" value="HD_GYP"/>
    <property type="match status" value="1"/>
</dbReference>
<dbReference type="Pfam" id="PF11871">
    <property type="entry name" value="DUF3391"/>
    <property type="match status" value="1"/>
</dbReference>
<proteinExistence type="predicted"/>
<evidence type="ECO:0000313" key="3">
    <source>
        <dbReference type="Proteomes" id="UP000199470"/>
    </source>
</evidence>
<dbReference type="SMART" id="SM00471">
    <property type="entry name" value="HDc"/>
    <property type="match status" value="1"/>
</dbReference>
<evidence type="ECO:0000313" key="2">
    <source>
        <dbReference type="EMBL" id="SFL54714.1"/>
    </source>
</evidence>
<dbReference type="Proteomes" id="UP000199470">
    <property type="component" value="Unassembled WGS sequence"/>
</dbReference>
<dbReference type="Pfam" id="PF13487">
    <property type="entry name" value="HD_5"/>
    <property type="match status" value="1"/>
</dbReference>
<feature type="domain" description="HD-GYP" evidence="1">
    <location>
        <begin position="153"/>
        <end position="350"/>
    </location>
</feature>
<dbReference type="InterPro" id="IPR021812">
    <property type="entry name" value="DUF3391"/>
</dbReference>
<dbReference type="CDD" id="cd00077">
    <property type="entry name" value="HDc"/>
    <property type="match status" value="1"/>
</dbReference>
<evidence type="ECO:0000259" key="1">
    <source>
        <dbReference type="PROSITE" id="PS51832"/>
    </source>
</evidence>
<sequence length="354" mass="37835">MLKKISVRQARKGMYVERLCGSWFDNPFWKRTFAVDSEALLLRVQNCGAGEMWIDLAKGLDVADPAAPPSSAPAPAARSDGEPARAARARLAAVPAGRAAAAGAATPADAAQTQAAQLIARSKAAVAAVFDEARSGNMSSCAGVLALVDEIAASVLRNQDVLLQLVRLRTIDDYTYIHSIAVCAMMVALAKQLGLDEARVRDCGLAGLFHDLGKMDIPPEILHKPARLTPAEFDIVKRHPEFGHRVLAGIGDLPPLVLDVCLHHHEKIDGSGYPERLRGAEISLYARMAAVCDVYDAVTSYRPYKAAWTPLEALDSMAQWCLDGHLDAAVFAAFVQCLGLHRPVALAGADAQLG</sequence>
<dbReference type="InterPro" id="IPR003607">
    <property type="entry name" value="HD/PDEase_dom"/>
</dbReference>
<dbReference type="AlphaFoldDB" id="A0A1I4IK91"/>
<dbReference type="OrthoDB" id="9764808at2"/>
<dbReference type="Gene3D" id="1.10.3210.10">
    <property type="entry name" value="Hypothetical protein af1432"/>
    <property type="match status" value="1"/>
</dbReference>
<dbReference type="RefSeq" id="WP_093383550.1">
    <property type="nucleotide sequence ID" value="NZ_FOTW01000005.1"/>
</dbReference>
<accession>A0A1I4IK91</accession>
<dbReference type="PANTHER" id="PTHR43155">
    <property type="entry name" value="CYCLIC DI-GMP PHOSPHODIESTERASE PA4108-RELATED"/>
    <property type="match status" value="1"/>
</dbReference>
<dbReference type="GO" id="GO:0008081">
    <property type="term" value="F:phosphoric diester hydrolase activity"/>
    <property type="evidence" value="ECO:0007669"/>
    <property type="project" value="UniProtKB-ARBA"/>
</dbReference>